<reference evidence="1 2" key="1">
    <citation type="submission" date="2016-02" db="EMBL/GenBank/DDBJ databases">
        <title>Genome analysis of coral dinoflagellate symbionts highlights evolutionary adaptations to a symbiotic lifestyle.</title>
        <authorList>
            <person name="Aranda M."/>
            <person name="Li Y."/>
            <person name="Liew Y.J."/>
            <person name="Baumgarten S."/>
            <person name="Simakov O."/>
            <person name="Wilson M."/>
            <person name="Piel J."/>
            <person name="Ashoor H."/>
            <person name="Bougouffa S."/>
            <person name="Bajic V.B."/>
            <person name="Ryu T."/>
            <person name="Ravasi T."/>
            <person name="Bayer T."/>
            <person name="Micklem G."/>
            <person name="Kim H."/>
            <person name="Bhak J."/>
            <person name="Lajeunesse T.C."/>
            <person name="Voolstra C.R."/>
        </authorList>
    </citation>
    <scope>NUCLEOTIDE SEQUENCE [LARGE SCALE GENOMIC DNA]</scope>
    <source>
        <strain evidence="1 2">CCMP2467</strain>
    </source>
</reference>
<dbReference type="Proteomes" id="UP000186817">
    <property type="component" value="Unassembled WGS sequence"/>
</dbReference>
<accession>A0A1Q9CZ38</accession>
<proteinExistence type="predicted"/>
<evidence type="ECO:0000313" key="2">
    <source>
        <dbReference type="Proteomes" id="UP000186817"/>
    </source>
</evidence>
<sequence>MFRMLTLTQLVLEIRMSAPGEDVLNLLFFLCDVNRKRLQEKSTPCSFPRCLLGALAFGDAGNGNLSLDSLAAGVVNMQPGALRYFGGKHRGIAAPAEKQAGLAHLQKQGLALASCNALPDLLSEDGVTWLAPVPKVAHVTEVDLRYEAGASKRCGMDSTQAYKLDPFQPKLSTMSDCSHACPNAADSANIAEDKQEEHTRVRA</sequence>
<gene>
    <name evidence="1" type="ORF">AK812_SmicGene30514</name>
</gene>
<name>A0A1Q9CZ38_SYMMI</name>
<keyword evidence="2" id="KW-1185">Reference proteome</keyword>
<protein>
    <submittedName>
        <fullName evidence="1">Uncharacterized protein</fullName>
    </submittedName>
</protein>
<dbReference type="AlphaFoldDB" id="A0A1Q9CZ38"/>
<evidence type="ECO:0000313" key="1">
    <source>
        <dbReference type="EMBL" id="OLP88184.1"/>
    </source>
</evidence>
<dbReference type="EMBL" id="LSRX01000826">
    <property type="protein sequence ID" value="OLP88184.1"/>
    <property type="molecule type" value="Genomic_DNA"/>
</dbReference>
<comment type="caution">
    <text evidence="1">The sequence shown here is derived from an EMBL/GenBank/DDBJ whole genome shotgun (WGS) entry which is preliminary data.</text>
</comment>
<organism evidence="1 2">
    <name type="scientific">Symbiodinium microadriaticum</name>
    <name type="common">Dinoflagellate</name>
    <name type="synonym">Zooxanthella microadriatica</name>
    <dbReference type="NCBI Taxonomy" id="2951"/>
    <lineage>
        <taxon>Eukaryota</taxon>
        <taxon>Sar</taxon>
        <taxon>Alveolata</taxon>
        <taxon>Dinophyceae</taxon>
        <taxon>Suessiales</taxon>
        <taxon>Symbiodiniaceae</taxon>
        <taxon>Symbiodinium</taxon>
    </lineage>
</organism>